<name>A0ABV0QY62_9TELE</name>
<sequence length="168" mass="19543">MLVDRSHPGKKPVINPLPVREIPKEPLSFRPQKQTCETSQKMKMKTDEDNDKNFLELGENFRELMETDSGSAKKLACPKCPASRKLDLRKHLEKEHKGIMPNCNICKRRFKTLVRYLDDQFRHVGVSPYYCACCQIYEMTERSEHSHKKPRQEEVGPKPAMKTGGQQR</sequence>
<dbReference type="Proteomes" id="UP001434883">
    <property type="component" value="Unassembled WGS sequence"/>
</dbReference>
<evidence type="ECO:0000313" key="2">
    <source>
        <dbReference type="EMBL" id="MEQ2200741.1"/>
    </source>
</evidence>
<feature type="region of interest" description="Disordered" evidence="1">
    <location>
        <begin position="144"/>
        <end position="168"/>
    </location>
</feature>
<organism evidence="2 3">
    <name type="scientific">Xenoophorus captivus</name>
    <dbReference type="NCBI Taxonomy" id="1517983"/>
    <lineage>
        <taxon>Eukaryota</taxon>
        <taxon>Metazoa</taxon>
        <taxon>Chordata</taxon>
        <taxon>Craniata</taxon>
        <taxon>Vertebrata</taxon>
        <taxon>Euteleostomi</taxon>
        <taxon>Actinopterygii</taxon>
        <taxon>Neopterygii</taxon>
        <taxon>Teleostei</taxon>
        <taxon>Neoteleostei</taxon>
        <taxon>Acanthomorphata</taxon>
        <taxon>Ovalentaria</taxon>
        <taxon>Atherinomorphae</taxon>
        <taxon>Cyprinodontiformes</taxon>
        <taxon>Goodeidae</taxon>
        <taxon>Xenoophorus</taxon>
    </lineage>
</organism>
<evidence type="ECO:0000256" key="1">
    <source>
        <dbReference type="SAM" id="MobiDB-lite"/>
    </source>
</evidence>
<comment type="caution">
    <text evidence="2">The sequence shown here is derived from an EMBL/GenBank/DDBJ whole genome shotgun (WGS) entry which is preliminary data.</text>
</comment>
<evidence type="ECO:0000313" key="3">
    <source>
        <dbReference type="Proteomes" id="UP001434883"/>
    </source>
</evidence>
<protein>
    <recommendedName>
        <fullName evidence="4">C2H2-type domain-containing protein</fullName>
    </recommendedName>
</protein>
<accession>A0ABV0QY62</accession>
<dbReference type="EMBL" id="JAHRIN010026445">
    <property type="protein sequence ID" value="MEQ2200741.1"/>
    <property type="molecule type" value="Genomic_DNA"/>
</dbReference>
<feature type="compositionally biased region" description="Polar residues" evidence="1">
    <location>
        <begin position="31"/>
        <end position="41"/>
    </location>
</feature>
<keyword evidence="3" id="KW-1185">Reference proteome</keyword>
<proteinExistence type="predicted"/>
<gene>
    <name evidence="2" type="ORF">XENOCAPTIV_002361</name>
</gene>
<evidence type="ECO:0008006" key="4">
    <source>
        <dbReference type="Google" id="ProtNLM"/>
    </source>
</evidence>
<feature type="region of interest" description="Disordered" evidence="1">
    <location>
        <begin position="1"/>
        <end position="46"/>
    </location>
</feature>
<reference evidence="2 3" key="1">
    <citation type="submission" date="2021-06" db="EMBL/GenBank/DDBJ databases">
        <authorList>
            <person name="Palmer J.M."/>
        </authorList>
    </citation>
    <scope>NUCLEOTIDE SEQUENCE [LARGE SCALE GENOMIC DNA]</scope>
    <source>
        <strain evidence="2 3">XC_2019</strain>
        <tissue evidence="2">Muscle</tissue>
    </source>
</reference>